<evidence type="ECO:0008006" key="3">
    <source>
        <dbReference type="Google" id="ProtNLM"/>
    </source>
</evidence>
<comment type="caution">
    <text evidence="1">The sequence shown here is derived from an EMBL/GenBank/DDBJ whole genome shotgun (WGS) entry which is preliminary data.</text>
</comment>
<dbReference type="RefSeq" id="WP_118874676.1">
    <property type="nucleotide sequence ID" value="NZ_QWEI01000001.1"/>
</dbReference>
<dbReference type="AlphaFoldDB" id="A0A396SEC3"/>
<reference evidence="1 2" key="1">
    <citation type="submission" date="2018-08" db="EMBL/GenBank/DDBJ databases">
        <title>Lysinibacillus sp. YLB-03 draft genome sequence.</title>
        <authorList>
            <person name="Yu L."/>
        </authorList>
    </citation>
    <scope>NUCLEOTIDE SEQUENCE [LARGE SCALE GENOMIC DNA]</scope>
    <source>
        <strain evidence="1 2">YLB-03</strain>
    </source>
</reference>
<gene>
    <name evidence="1" type="ORF">D1B33_02095</name>
</gene>
<accession>A0A396SEC3</accession>
<evidence type="ECO:0000313" key="1">
    <source>
        <dbReference type="EMBL" id="RHW39664.1"/>
    </source>
</evidence>
<sequence>MTFTSFNPIQGPQAAVQQNQPLSLKQGQVLHGTIKKLYPDQMAEIQVGSSKLFAKLETPLKAGDTYFFQVTSMNPQTELKVVTGPMQRSLATTQQLTQLLDNLNLPKTPEMQQIVAQFVKNQLPLLKENLLSAEGWLKSLTESATKQEALQAIQKMAEMKMPFSNEVFKGFLYGSKINGMSSAMTNLANVLAQDVNIEPTVKSNILQQLQLISKPLAEETGGSILSNAAKILSNPTEAPQQKMQMLQLLKETGILPKHATIESWQNESFQQQKNMPATSLQAQQNAAEEAWKTQSSEQQRYIETGKQTAGGMVQEIMAAKPSDAQQKINQLRTWVASQESFSVEQKSSLEQLINRFEALPKNPATMELFAKQLHGQLVKAFSDAPSQQTANLAFSQSNHEQLLSLLKPEAGNNSSALVNLAKLTAESNIPEVHAISARAEQQVLSAIDGKTMEQALKTILKGLGLSYEATLNNKTTDIGELAHSLKPQLLSLLQDSQTSAVLRDAAENVVARLNGMQFNSGENGPQHQLVMQIPLQFLGKQTEATVQWNGRMKDNGKIDSNYARILFYLNMEALKETMVDMQVQNRIVTITLYNDQPELELLTEPLREPLKQGLSEKSYQLSGLFVKPFETTTHQQPISHLKENKFESKNGVDFRI</sequence>
<keyword evidence="2" id="KW-1185">Reference proteome</keyword>
<dbReference type="Proteomes" id="UP000265692">
    <property type="component" value="Unassembled WGS sequence"/>
</dbReference>
<name>A0A396SEC3_9BACL</name>
<protein>
    <recommendedName>
        <fullName evidence="3">Flagellar hook-length control protein FliK</fullName>
    </recommendedName>
</protein>
<organism evidence="1 2">
    <name type="scientific">Ureibacillus yapensis</name>
    <dbReference type="NCBI Taxonomy" id="2304605"/>
    <lineage>
        <taxon>Bacteria</taxon>
        <taxon>Bacillati</taxon>
        <taxon>Bacillota</taxon>
        <taxon>Bacilli</taxon>
        <taxon>Bacillales</taxon>
        <taxon>Caryophanaceae</taxon>
        <taxon>Ureibacillus</taxon>
    </lineage>
</organism>
<proteinExistence type="predicted"/>
<evidence type="ECO:0000313" key="2">
    <source>
        <dbReference type="Proteomes" id="UP000265692"/>
    </source>
</evidence>
<dbReference type="EMBL" id="QWEI01000001">
    <property type="protein sequence ID" value="RHW39664.1"/>
    <property type="molecule type" value="Genomic_DNA"/>
</dbReference>
<dbReference type="OrthoDB" id="2351076at2"/>